<feature type="disulfide bond" evidence="7">
    <location>
        <begin position="24"/>
        <end position="33"/>
    </location>
</feature>
<dbReference type="InterPro" id="IPR000175">
    <property type="entry name" value="Na/ntran_symport"/>
</dbReference>
<dbReference type="PANTHER" id="PTHR11616">
    <property type="entry name" value="SODIUM/CHLORIDE DEPENDENT TRANSPORTER"/>
    <property type="match status" value="1"/>
</dbReference>
<evidence type="ECO:0000313" key="10">
    <source>
        <dbReference type="EMBL" id="KAG9273348.1"/>
    </source>
</evidence>
<keyword evidence="6" id="KW-0915">Sodium</keyword>
<organism evidence="10 11">
    <name type="scientific">Astyanax mexicanus</name>
    <name type="common">Blind cave fish</name>
    <name type="synonym">Astyanax fasciatus mexicanus</name>
    <dbReference type="NCBI Taxonomy" id="7994"/>
    <lineage>
        <taxon>Eukaryota</taxon>
        <taxon>Metazoa</taxon>
        <taxon>Chordata</taxon>
        <taxon>Craniata</taxon>
        <taxon>Vertebrata</taxon>
        <taxon>Euteleostomi</taxon>
        <taxon>Actinopterygii</taxon>
        <taxon>Neopterygii</taxon>
        <taxon>Teleostei</taxon>
        <taxon>Ostariophysi</taxon>
        <taxon>Characiformes</taxon>
        <taxon>Characoidei</taxon>
        <taxon>Acestrorhamphidae</taxon>
        <taxon>Acestrorhamphinae</taxon>
        <taxon>Astyanax</taxon>
    </lineage>
</organism>
<comment type="subcellular location">
    <subcellularLocation>
        <location evidence="1">Membrane</location>
        <topology evidence="1">Multi-pass membrane protein</topology>
    </subcellularLocation>
</comment>
<evidence type="ECO:0000256" key="7">
    <source>
        <dbReference type="PIRSR" id="PIRSR600175-2"/>
    </source>
</evidence>
<evidence type="ECO:0000256" key="4">
    <source>
        <dbReference type="ARBA" id="ARBA00022989"/>
    </source>
</evidence>
<evidence type="ECO:0000256" key="5">
    <source>
        <dbReference type="ARBA" id="ARBA00023136"/>
    </source>
</evidence>
<keyword evidence="9" id="KW-0732">Signal</keyword>
<evidence type="ECO:0000256" key="8">
    <source>
        <dbReference type="SAM" id="Phobius"/>
    </source>
</evidence>
<feature type="chain" id="PRO_5035903213" evidence="9">
    <location>
        <begin position="19"/>
        <end position="183"/>
    </location>
</feature>
<feature type="transmembrane region" description="Helical" evidence="8">
    <location>
        <begin position="75"/>
        <end position="93"/>
    </location>
</feature>
<dbReference type="PROSITE" id="PS00754">
    <property type="entry name" value="NA_NEUROTRAN_SYMP_2"/>
    <property type="match status" value="1"/>
</dbReference>
<dbReference type="InterPro" id="IPR037272">
    <property type="entry name" value="SNS_sf"/>
</dbReference>
<dbReference type="Proteomes" id="UP000752171">
    <property type="component" value="Unassembled WGS sequence"/>
</dbReference>
<gene>
    <name evidence="10" type="primary">SLC6A13</name>
    <name evidence="10" type="ORF">AMEX_G12465</name>
</gene>
<dbReference type="GO" id="GO:0005332">
    <property type="term" value="F:gamma-aminobutyric acid:sodium:chloride symporter activity"/>
    <property type="evidence" value="ECO:0007669"/>
    <property type="project" value="TreeGrafter"/>
</dbReference>
<name>A0A8T2LMF7_ASTMX</name>
<dbReference type="SUPFAM" id="SSF161070">
    <property type="entry name" value="SNF-like"/>
    <property type="match status" value="1"/>
</dbReference>
<keyword evidence="4 8" id="KW-1133">Transmembrane helix</keyword>
<protein>
    <submittedName>
        <fullName evidence="10">Sodium- and chloride-dependent GABA transporter 2-like</fullName>
    </submittedName>
</protein>
<dbReference type="GO" id="GO:0046872">
    <property type="term" value="F:metal ion binding"/>
    <property type="evidence" value="ECO:0007669"/>
    <property type="project" value="UniProtKB-KW"/>
</dbReference>
<dbReference type="GO" id="GO:0042995">
    <property type="term" value="C:cell projection"/>
    <property type="evidence" value="ECO:0007669"/>
    <property type="project" value="TreeGrafter"/>
</dbReference>
<dbReference type="OrthoDB" id="6581954at2759"/>
<dbReference type="Pfam" id="PF00209">
    <property type="entry name" value="SNF"/>
    <property type="match status" value="1"/>
</dbReference>
<evidence type="ECO:0000313" key="11">
    <source>
        <dbReference type="Proteomes" id="UP000752171"/>
    </source>
</evidence>
<evidence type="ECO:0000256" key="3">
    <source>
        <dbReference type="ARBA" id="ARBA00022692"/>
    </source>
</evidence>
<reference evidence="10 11" key="1">
    <citation type="submission" date="2021-07" db="EMBL/GenBank/DDBJ databases">
        <authorList>
            <person name="Imarazene B."/>
            <person name="Zahm M."/>
            <person name="Klopp C."/>
            <person name="Cabau C."/>
            <person name="Beille S."/>
            <person name="Jouanno E."/>
            <person name="Castinel A."/>
            <person name="Lluch J."/>
            <person name="Gil L."/>
            <person name="Kuchtly C."/>
            <person name="Lopez Roques C."/>
            <person name="Donnadieu C."/>
            <person name="Parrinello H."/>
            <person name="Journot L."/>
            <person name="Du K."/>
            <person name="Schartl M."/>
            <person name="Retaux S."/>
            <person name="Guiguen Y."/>
        </authorList>
    </citation>
    <scope>NUCLEOTIDE SEQUENCE [LARGE SCALE GENOMIC DNA]</scope>
    <source>
        <strain evidence="10">Pach_M1</strain>
        <tissue evidence="10">Testis</tissue>
    </source>
</reference>
<keyword evidence="5 8" id="KW-0472">Membrane</keyword>
<evidence type="ECO:0000256" key="1">
    <source>
        <dbReference type="ARBA" id="ARBA00004141"/>
    </source>
</evidence>
<comment type="caution">
    <text evidence="10">The sequence shown here is derived from an EMBL/GenBank/DDBJ whole genome shotgun (WGS) entry which is preliminary data.</text>
</comment>
<dbReference type="PROSITE" id="PS50267">
    <property type="entry name" value="NA_NEUROTRAN_SYMP_3"/>
    <property type="match status" value="1"/>
</dbReference>
<evidence type="ECO:0000256" key="9">
    <source>
        <dbReference type="SAM" id="SignalP"/>
    </source>
</evidence>
<evidence type="ECO:0000256" key="2">
    <source>
        <dbReference type="ARBA" id="ARBA00022448"/>
    </source>
</evidence>
<feature type="transmembrane region" description="Helical" evidence="8">
    <location>
        <begin position="105"/>
        <end position="138"/>
    </location>
</feature>
<dbReference type="PANTHER" id="PTHR11616:SF237">
    <property type="entry name" value="TRANSPORTER"/>
    <property type="match status" value="1"/>
</dbReference>
<dbReference type="AlphaFoldDB" id="A0A8T2LMF7"/>
<accession>A0A8T2LMF7</accession>
<keyword evidence="3 8" id="KW-0812">Transmembrane</keyword>
<dbReference type="EMBL" id="JAICCE010000009">
    <property type="protein sequence ID" value="KAG9273348.1"/>
    <property type="molecule type" value="Genomic_DNA"/>
</dbReference>
<dbReference type="GO" id="GO:0005886">
    <property type="term" value="C:plasma membrane"/>
    <property type="evidence" value="ECO:0007669"/>
    <property type="project" value="TreeGrafter"/>
</dbReference>
<sequence length="183" mass="20946">MIILSWALFYLLFSFSSTLPWASCDNTWNTDNCSTVGKNRTFNWTEQSNSTSAATEFWERRVLSISGGIEELGKVNWEVLLCLIAVWIICYFCMWKGIKSSGKVVYFTATFLYVMLLVLLVRELTLPGALQGIVYYLYPDPERLLDPQVWMEAGTQVFFSYSSCVGLLTVLGSYNTYNNNCYK</sequence>
<feature type="transmembrane region" description="Helical" evidence="8">
    <location>
        <begin position="158"/>
        <end position="177"/>
    </location>
</feature>
<feature type="binding site" evidence="6">
    <location>
        <position position="160"/>
    </location>
    <ligand>
        <name>Na(+)</name>
        <dbReference type="ChEBI" id="CHEBI:29101"/>
        <label>1</label>
    </ligand>
</feature>
<proteinExistence type="predicted"/>
<keyword evidence="7" id="KW-1015">Disulfide bond</keyword>
<keyword evidence="2" id="KW-0813">Transport</keyword>
<keyword evidence="6" id="KW-0479">Metal-binding</keyword>
<feature type="signal peptide" evidence="9">
    <location>
        <begin position="1"/>
        <end position="18"/>
    </location>
</feature>
<evidence type="ECO:0000256" key="6">
    <source>
        <dbReference type="PIRSR" id="PIRSR600175-1"/>
    </source>
</evidence>